<dbReference type="KEGG" id="tpe:Tpen_1652"/>
<reference evidence="9" key="1">
    <citation type="journal article" date="2008" name="J. Bacteriol.">
        <title>Genome sequence of Thermofilum pendens reveals an exceptional loss of biosynthetic pathways without genome reduction.</title>
        <authorList>
            <person name="Anderson I."/>
            <person name="Rodriguez J."/>
            <person name="Susanti D."/>
            <person name="Porat I."/>
            <person name="Reich C."/>
            <person name="Ulrich L.E."/>
            <person name="Elkins J.G."/>
            <person name="Mavromatis K."/>
            <person name="Lykidis A."/>
            <person name="Kim E."/>
            <person name="Thompson L.S."/>
            <person name="Nolan M."/>
            <person name="Land M."/>
            <person name="Copeland A."/>
            <person name="Lapidus A."/>
            <person name="Lucas S."/>
            <person name="Detter C."/>
            <person name="Zhulin I.B."/>
            <person name="Olsen G.J."/>
            <person name="Whitman W."/>
            <person name="Mukhopadhyay B."/>
            <person name="Bristow J."/>
            <person name="Kyrpides N."/>
        </authorList>
    </citation>
    <scope>NUCLEOTIDE SEQUENCE [LARGE SCALE GENOMIC DNA]</scope>
    <source>
        <strain evidence="9">DSM 2475 / Hrk 5</strain>
    </source>
</reference>
<evidence type="ECO:0000259" key="7">
    <source>
        <dbReference type="Pfam" id="PF00881"/>
    </source>
</evidence>
<evidence type="ECO:0000256" key="5">
    <source>
        <dbReference type="ARBA" id="ARBA00023002"/>
    </source>
</evidence>
<sequence length="171" mass="19391">MSTAEKLPCADFLLSRRSVRKFSDEPVPDELIYRAIDIARFAPSAHNAQPWSFLVVKDREKLEKLAKIHRWSKPIANSKVAIIVFSDEKVSPKSHLVDGAIVATYLWLALHCLGLSTVWIYTLEQAEEIRRIVNAPPHLFPVAIFPVGFPAESPPPRPRRSLEELVHVDSY</sequence>
<dbReference type="GeneID" id="4601729"/>
<dbReference type="EMBL" id="CP000505">
    <property type="protein sequence ID" value="ABL79047.1"/>
    <property type="molecule type" value="Genomic_DNA"/>
</dbReference>
<comment type="cofactor">
    <cofactor evidence="1">
        <name>FMN</name>
        <dbReference type="ChEBI" id="CHEBI:58210"/>
    </cofactor>
</comment>
<feature type="transmembrane region" description="Helical" evidence="6">
    <location>
        <begin position="100"/>
        <end position="121"/>
    </location>
</feature>
<dbReference type="CDD" id="cd02062">
    <property type="entry name" value="Nitro_FMN_reductase"/>
    <property type="match status" value="1"/>
</dbReference>
<feature type="domain" description="Nitroreductase" evidence="7">
    <location>
        <begin position="14"/>
        <end position="69"/>
    </location>
</feature>
<dbReference type="HOGENOM" id="CLU_070764_7_1_2"/>
<evidence type="ECO:0000313" key="9">
    <source>
        <dbReference type="Proteomes" id="UP000000641"/>
    </source>
</evidence>
<gene>
    <name evidence="8" type="ordered locus">Tpen_1652</name>
</gene>
<keyword evidence="3" id="KW-0285">Flavoprotein</keyword>
<keyword evidence="5" id="KW-0560">Oxidoreductase</keyword>
<dbReference type="PANTHER" id="PTHR43673">
    <property type="entry name" value="NAD(P)H NITROREDUCTASE YDGI-RELATED"/>
    <property type="match status" value="1"/>
</dbReference>
<dbReference type="OrthoDB" id="287850at2157"/>
<dbReference type="RefSeq" id="WP_011753312.1">
    <property type="nucleotide sequence ID" value="NC_008698.1"/>
</dbReference>
<keyword evidence="9" id="KW-1185">Reference proteome</keyword>
<comment type="similarity">
    <text evidence="2">Belongs to the nitroreductase family.</text>
</comment>
<evidence type="ECO:0000256" key="6">
    <source>
        <dbReference type="SAM" id="Phobius"/>
    </source>
</evidence>
<evidence type="ECO:0000256" key="4">
    <source>
        <dbReference type="ARBA" id="ARBA00022643"/>
    </source>
</evidence>
<protein>
    <submittedName>
        <fullName evidence="8">Nitroreductase</fullName>
    </submittedName>
</protein>
<keyword evidence="6" id="KW-1133">Transmembrane helix</keyword>
<dbReference type="InterPro" id="IPR000415">
    <property type="entry name" value="Nitroreductase-like"/>
</dbReference>
<dbReference type="EnsemblBacteria" id="ABL79047">
    <property type="protein sequence ID" value="ABL79047"/>
    <property type="gene ID" value="Tpen_1652"/>
</dbReference>
<dbReference type="STRING" id="368408.Tpen_1652"/>
<dbReference type="GO" id="GO:0016491">
    <property type="term" value="F:oxidoreductase activity"/>
    <property type="evidence" value="ECO:0007669"/>
    <property type="project" value="UniProtKB-KW"/>
</dbReference>
<keyword evidence="6" id="KW-0812">Transmembrane</keyword>
<keyword evidence="4" id="KW-0288">FMN</keyword>
<dbReference type="PANTHER" id="PTHR43673:SF2">
    <property type="entry name" value="NITROREDUCTASE"/>
    <property type="match status" value="1"/>
</dbReference>
<dbReference type="Gene3D" id="3.40.109.10">
    <property type="entry name" value="NADH Oxidase"/>
    <property type="match status" value="1"/>
</dbReference>
<evidence type="ECO:0000256" key="1">
    <source>
        <dbReference type="ARBA" id="ARBA00001917"/>
    </source>
</evidence>
<evidence type="ECO:0000256" key="3">
    <source>
        <dbReference type="ARBA" id="ARBA00022630"/>
    </source>
</evidence>
<dbReference type="Proteomes" id="UP000000641">
    <property type="component" value="Chromosome"/>
</dbReference>
<dbReference type="SUPFAM" id="SSF55469">
    <property type="entry name" value="FMN-dependent nitroreductase-like"/>
    <property type="match status" value="1"/>
</dbReference>
<organism evidence="8 9">
    <name type="scientific">Thermofilum pendens (strain DSM 2475 / Hrk 5)</name>
    <dbReference type="NCBI Taxonomy" id="368408"/>
    <lineage>
        <taxon>Archaea</taxon>
        <taxon>Thermoproteota</taxon>
        <taxon>Thermoprotei</taxon>
        <taxon>Thermofilales</taxon>
        <taxon>Thermofilaceae</taxon>
        <taxon>Thermofilum</taxon>
    </lineage>
</organism>
<evidence type="ECO:0000313" key="8">
    <source>
        <dbReference type="EMBL" id="ABL79047.1"/>
    </source>
</evidence>
<dbReference type="AlphaFoldDB" id="A1S0R7"/>
<accession>A1S0R7</accession>
<evidence type="ECO:0000256" key="2">
    <source>
        <dbReference type="ARBA" id="ARBA00007118"/>
    </source>
</evidence>
<dbReference type="eggNOG" id="arCOG00288">
    <property type="taxonomic scope" value="Archaea"/>
</dbReference>
<dbReference type="InterPro" id="IPR029479">
    <property type="entry name" value="Nitroreductase"/>
</dbReference>
<proteinExistence type="inferred from homology"/>
<dbReference type="Pfam" id="PF00881">
    <property type="entry name" value="Nitroreductase"/>
    <property type="match status" value="2"/>
</dbReference>
<name>A1S0R7_THEPD</name>
<feature type="domain" description="Nitroreductase" evidence="7">
    <location>
        <begin position="79"/>
        <end position="148"/>
    </location>
</feature>
<keyword evidence="6" id="KW-0472">Membrane</keyword>